<reference evidence="7" key="1">
    <citation type="journal article" date="2019" name="Int. J. Syst. Evol. Microbiol.">
        <title>The Global Catalogue of Microorganisms (GCM) 10K type strain sequencing project: providing services to taxonomists for standard genome sequencing and annotation.</title>
        <authorList>
            <consortium name="The Broad Institute Genomics Platform"/>
            <consortium name="The Broad Institute Genome Sequencing Center for Infectious Disease"/>
            <person name="Wu L."/>
            <person name="Ma J."/>
        </authorList>
    </citation>
    <scope>NUCLEOTIDE SEQUENCE [LARGE SCALE GENOMIC DNA]</scope>
    <source>
        <strain evidence="7">KACC 12649</strain>
    </source>
</reference>
<comment type="similarity">
    <text evidence="1">Belongs to the glycosyltransferase 2 family.</text>
</comment>
<feature type="transmembrane region" description="Helical" evidence="4">
    <location>
        <begin position="264"/>
        <end position="296"/>
    </location>
</feature>
<evidence type="ECO:0000256" key="3">
    <source>
        <dbReference type="ARBA" id="ARBA00022679"/>
    </source>
</evidence>
<evidence type="ECO:0000256" key="1">
    <source>
        <dbReference type="ARBA" id="ARBA00006739"/>
    </source>
</evidence>
<dbReference type="GO" id="GO:0016757">
    <property type="term" value="F:glycosyltransferase activity"/>
    <property type="evidence" value="ECO:0007669"/>
    <property type="project" value="UniProtKB-KW"/>
</dbReference>
<accession>A0ABW0L7S8</accession>
<keyword evidence="4" id="KW-0812">Transmembrane</keyword>
<dbReference type="EC" id="2.4.-.-" evidence="6"/>
<sequence length="362" mass="38326">MPKTTSATGSAIAVSVVVPTCGRMDLLDRCLDALTRQTLPAGSYEVIVVDDEPNHNTLHLVAGWRARTLDRGPRLVYLPNSAEHGQHGPAAARNLGWRAAQAPIVAFTDDDGVPSPSWLAQGLAAFGEEVDVLCGLVDKPPLAGPFAAQPRPAQRQGQGGDSVAAPEVCVTNCFCRKHVLQALQGFDERFEQSCHGDADLHFRLLGMGARIVSALDAVVVQPVPPMPWGASLAHTRRAVFDALLYKKHPQLYCEKIGAIPPLEYYLATAALAVALGALLAGAGVMATVAGLAWLGLTARLCAQRLRGGSASPGARAGAHSPGTRSPNTVLHVLDMIVTSALIPPLAVFWRLVGAVRYRVRFT</sequence>
<dbReference type="SUPFAM" id="SSF53448">
    <property type="entry name" value="Nucleotide-diphospho-sugar transferases"/>
    <property type="match status" value="1"/>
</dbReference>
<evidence type="ECO:0000313" key="7">
    <source>
        <dbReference type="Proteomes" id="UP001596050"/>
    </source>
</evidence>
<keyword evidence="3 6" id="KW-0808">Transferase</keyword>
<keyword evidence="4" id="KW-0472">Membrane</keyword>
<dbReference type="InterPro" id="IPR001173">
    <property type="entry name" value="Glyco_trans_2-like"/>
</dbReference>
<organism evidence="6 7">
    <name type="scientific">Massilia niabensis</name>
    <dbReference type="NCBI Taxonomy" id="544910"/>
    <lineage>
        <taxon>Bacteria</taxon>
        <taxon>Pseudomonadati</taxon>
        <taxon>Pseudomonadota</taxon>
        <taxon>Betaproteobacteria</taxon>
        <taxon>Burkholderiales</taxon>
        <taxon>Oxalobacteraceae</taxon>
        <taxon>Telluria group</taxon>
        <taxon>Massilia</taxon>
    </lineage>
</organism>
<dbReference type="PANTHER" id="PTHR43179">
    <property type="entry name" value="RHAMNOSYLTRANSFERASE WBBL"/>
    <property type="match status" value="1"/>
</dbReference>
<gene>
    <name evidence="6" type="ORF">ACFPN5_19125</name>
</gene>
<name>A0ABW0L7S8_9BURK</name>
<comment type="caution">
    <text evidence="6">The sequence shown here is derived from an EMBL/GenBank/DDBJ whole genome shotgun (WGS) entry which is preliminary data.</text>
</comment>
<dbReference type="EMBL" id="JBHSMU010000015">
    <property type="protein sequence ID" value="MFC5461930.1"/>
    <property type="molecule type" value="Genomic_DNA"/>
</dbReference>
<evidence type="ECO:0000259" key="5">
    <source>
        <dbReference type="Pfam" id="PF00535"/>
    </source>
</evidence>
<keyword evidence="4" id="KW-1133">Transmembrane helix</keyword>
<dbReference type="RefSeq" id="WP_379785378.1">
    <property type="nucleotide sequence ID" value="NZ_JBHSMU010000015.1"/>
</dbReference>
<keyword evidence="2 6" id="KW-0328">Glycosyltransferase</keyword>
<dbReference type="Pfam" id="PF00535">
    <property type="entry name" value="Glycos_transf_2"/>
    <property type="match status" value="1"/>
</dbReference>
<dbReference type="Gene3D" id="3.90.550.10">
    <property type="entry name" value="Spore Coat Polysaccharide Biosynthesis Protein SpsA, Chain A"/>
    <property type="match status" value="1"/>
</dbReference>
<protein>
    <submittedName>
        <fullName evidence="6">Glycosyltransferase family 2 protein</fullName>
        <ecNumber evidence="6">2.4.-.-</ecNumber>
    </submittedName>
</protein>
<keyword evidence="7" id="KW-1185">Reference proteome</keyword>
<evidence type="ECO:0000256" key="4">
    <source>
        <dbReference type="SAM" id="Phobius"/>
    </source>
</evidence>
<dbReference type="InterPro" id="IPR029044">
    <property type="entry name" value="Nucleotide-diphossugar_trans"/>
</dbReference>
<proteinExistence type="inferred from homology"/>
<dbReference type="Proteomes" id="UP001596050">
    <property type="component" value="Unassembled WGS sequence"/>
</dbReference>
<evidence type="ECO:0000256" key="2">
    <source>
        <dbReference type="ARBA" id="ARBA00022676"/>
    </source>
</evidence>
<feature type="domain" description="Glycosyltransferase 2-like" evidence="5">
    <location>
        <begin position="15"/>
        <end position="180"/>
    </location>
</feature>
<dbReference type="CDD" id="cd00761">
    <property type="entry name" value="Glyco_tranf_GTA_type"/>
    <property type="match status" value="1"/>
</dbReference>
<evidence type="ECO:0000313" key="6">
    <source>
        <dbReference type="EMBL" id="MFC5461930.1"/>
    </source>
</evidence>
<dbReference type="PANTHER" id="PTHR43179:SF12">
    <property type="entry name" value="GALACTOFURANOSYLTRANSFERASE GLFT2"/>
    <property type="match status" value="1"/>
</dbReference>